<dbReference type="RefSeq" id="WP_092090862.1">
    <property type="nucleotide sequence ID" value="NZ_FOQE01000002.1"/>
</dbReference>
<accession>A0A1I3AWW7</accession>
<evidence type="ECO:0000313" key="1">
    <source>
        <dbReference type="EMBL" id="SFH54440.1"/>
    </source>
</evidence>
<sequence>MKDFFSEEYKQYLNRLRKECDLSSIEAQKDVPFIHSDHVFERDASYTSKYPAFHLDPLRMSFNELQELLDISFEHQNIHIDEQTFYIMDLSHQKQTPFNSLVFQLDQVPMKSKESTFKITSRYFAEKNVPYSYIQYIGKAFGIKKRCPYICGDQLFVPEKGAGNNKNASWIGLHHVLHYNINKKTDFTYLYFRNQHQMIAPISSDSFKEQLKRSATLYHAQHLAISHFLDEAHYSYRQPLHVELNIVQQKLRNSSPPFKPYSFHELIKYFIFFSAQESLIKVFKKDNPYLDDLRKTFKIPSFDETNLNE</sequence>
<dbReference type="EMBL" id="FOQE01000002">
    <property type="protein sequence ID" value="SFH54440.1"/>
    <property type="molecule type" value="Genomic_DNA"/>
</dbReference>
<proteinExistence type="predicted"/>
<dbReference type="OrthoDB" id="2155584at2"/>
<organism evidence="1 2">
    <name type="scientific">Pisciglobus halotolerans</name>
    <dbReference type="NCBI Taxonomy" id="745365"/>
    <lineage>
        <taxon>Bacteria</taxon>
        <taxon>Bacillati</taxon>
        <taxon>Bacillota</taxon>
        <taxon>Bacilli</taxon>
        <taxon>Lactobacillales</taxon>
        <taxon>Carnobacteriaceae</taxon>
    </lineage>
</organism>
<evidence type="ECO:0000313" key="2">
    <source>
        <dbReference type="Proteomes" id="UP000198668"/>
    </source>
</evidence>
<gene>
    <name evidence="1" type="ORF">SAMN04489868_10269</name>
</gene>
<dbReference type="InterPro" id="IPR010461">
    <property type="entry name" value="ComK"/>
</dbReference>
<keyword evidence="2" id="KW-1185">Reference proteome</keyword>
<dbReference type="GO" id="GO:0030420">
    <property type="term" value="P:establishment of competence for transformation"/>
    <property type="evidence" value="ECO:0007669"/>
    <property type="project" value="InterPro"/>
</dbReference>
<protein>
    <submittedName>
        <fullName evidence="1">ComK protein</fullName>
    </submittedName>
</protein>
<dbReference type="Proteomes" id="UP000198668">
    <property type="component" value="Unassembled WGS sequence"/>
</dbReference>
<name>A0A1I3AWW7_9LACT</name>
<dbReference type="Pfam" id="PF06338">
    <property type="entry name" value="ComK"/>
    <property type="match status" value="1"/>
</dbReference>
<dbReference type="AlphaFoldDB" id="A0A1I3AWW7"/>
<reference evidence="1 2" key="1">
    <citation type="submission" date="2016-10" db="EMBL/GenBank/DDBJ databases">
        <authorList>
            <person name="de Groot N.N."/>
        </authorList>
    </citation>
    <scope>NUCLEOTIDE SEQUENCE [LARGE SCALE GENOMIC DNA]</scope>
    <source>
        <strain evidence="1 2">DSM 27630</strain>
    </source>
</reference>